<organism evidence="2 3">
    <name type="scientific">Staphylococcus pseudintermedius</name>
    <dbReference type="NCBI Taxonomy" id="283734"/>
    <lineage>
        <taxon>Bacteria</taxon>
        <taxon>Bacillati</taxon>
        <taxon>Bacillota</taxon>
        <taxon>Bacilli</taxon>
        <taxon>Bacillales</taxon>
        <taxon>Staphylococcaceae</taxon>
        <taxon>Staphylococcus</taxon>
        <taxon>Staphylococcus intermedius group</taxon>
    </lineage>
</organism>
<comment type="caution">
    <text evidence="2">The sequence shown here is derived from an EMBL/GenBank/DDBJ whole genome shotgun (WGS) entry which is preliminary data.</text>
</comment>
<feature type="non-terminal residue" evidence="2">
    <location>
        <position position="1"/>
    </location>
</feature>
<gene>
    <name evidence="2" type="ORF">DD924_14325</name>
</gene>
<dbReference type="STRING" id="937773.SPSINT_1250"/>
<dbReference type="Proteomes" id="UP000246351">
    <property type="component" value="Unassembled WGS sequence"/>
</dbReference>
<dbReference type="AlphaFoldDB" id="A0A317Z509"/>
<proteinExistence type="predicted"/>
<dbReference type="CDD" id="cd00229">
    <property type="entry name" value="SGNH_hydrolase"/>
    <property type="match status" value="1"/>
</dbReference>
<dbReference type="Pfam" id="PF13472">
    <property type="entry name" value="Lipase_GDSL_2"/>
    <property type="match status" value="1"/>
</dbReference>
<keyword evidence="2" id="KW-0378">Hydrolase</keyword>
<dbReference type="InterPro" id="IPR051532">
    <property type="entry name" value="Ester_Hydrolysis_Enzymes"/>
</dbReference>
<protein>
    <submittedName>
        <fullName evidence="2">SGNH/GDSL hydrolase family protein</fullName>
    </submittedName>
</protein>
<feature type="domain" description="SGNH hydrolase-type esterase" evidence="1">
    <location>
        <begin position="5"/>
        <end position="182"/>
    </location>
</feature>
<accession>A0A317Z509</accession>
<name>A0A317Z509_STAPS</name>
<evidence type="ECO:0000259" key="1">
    <source>
        <dbReference type="Pfam" id="PF13472"/>
    </source>
</evidence>
<dbReference type="InterPro" id="IPR036514">
    <property type="entry name" value="SGNH_hydro_sf"/>
</dbReference>
<dbReference type="SUPFAM" id="SSF52266">
    <property type="entry name" value="SGNH hydrolase"/>
    <property type="match status" value="1"/>
</dbReference>
<dbReference type="EMBL" id="QEIV01001506">
    <property type="protein sequence ID" value="PWZ96146.1"/>
    <property type="molecule type" value="Genomic_DNA"/>
</dbReference>
<dbReference type="GO" id="GO:0016787">
    <property type="term" value="F:hydrolase activity"/>
    <property type="evidence" value="ECO:0007669"/>
    <property type="project" value="UniProtKB-KW"/>
</dbReference>
<dbReference type="PANTHER" id="PTHR30383">
    <property type="entry name" value="THIOESTERASE 1/PROTEASE 1/LYSOPHOSPHOLIPASE L1"/>
    <property type="match status" value="1"/>
</dbReference>
<dbReference type="Gene3D" id="3.40.50.1110">
    <property type="entry name" value="SGNH hydrolase"/>
    <property type="match status" value="1"/>
</dbReference>
<feature type="non-terminal residue" evidence="2">
    <location>
        <position position="213"/>
    </location>
</feature>
<reference evidence="2 3" key="1">
    <citation type="journal article" date="2018" name="Vet. Microbiol.">
        <title>Clonal diversity and geographic distribution of methicillin-resistant Staphylococcus pseudintermedius from Australian animals: Discovery of novel sequence types.</title>
        <authorList>
            <person name="Worthing K.A."/>
            <person name="Abraham S."/>
            <person name="Coombs G.W."/>
            <person name="Pang S."/>
            <person name="Saputra S."/>
            <person name="Jordan D."/>
            <person name="Trott D.J."/>
            <person name="Norris J.M."/>
        </authorList>
    </citation>
    <scope>NUCLEOTIDE SEQUENCE [LARGE SCALE GENOMIC DNA]</scope>
    <source>
        <strain evidence="2 3">ST71 3</strain>
    </source>
</reference>
<dbReference type="InterPro" id="IPR013830">
    <property type="entry name" value="SGNH_hydro"/>
</dbReference>
<sequence>TEKNFRTTTNYHEFIASRTGLNVINMGISGTGYQDRKNVALQIKEQPDFICVFLGTNDYGLVGDKTNPLGTVEERDYRTVAGSIYFTLLQLTNHFPNTPIVVMKPLPRIECYPLKEVANDAGYTLGQLVDVIKNISKLFGLPVLDLYHESNLRVWEPAVNKTFFAYEEGQEDGLHPNEKGHEFISNSIQSFLEKYAVSPKFENKVDLPPDQVL</sequence>
<evidence type="ECO:0000313" key="2">
    <source>
        <dbReference type="EMBL" id="PWZ96146.1"/>
    </source>
</evidence>
<evidence type="ECO:0000313" key="3">
    <source>
        <dbReference type="Proteomes" id="UP000246351"/>
    </source>
</evidence>